<evidence type="ECO:0000259" key="2">
    <source>
        <dbReference type="Pfam" id="PF01466"/>
    </source>
</evidence>
<proteinExistence type="predicted"/>
<name>A0AA35YWP4_LACSI</name>
<dbReference type="GO" id="GO:0006511">
    <property type="term" value="P:ubiquitin-dependent protein catabolic process"/>
    <property type="evidence" value="ECO:0007669"/>
    <property type="project" value="InterPro"/>
</dbReference>
<dbReference type="PANTHER" id="PTHR11165">
    <property type="entry name" value="SKP1"/>
    <property type="match status" value="1"/>
</dbReference>
<reference evidence="3" key="1">
    <citation type="submission" date="2023-04" db="EMBL/GenBank/DDBJ databases">
        <authorList>
            <person name="Vijverberg K."/>
            <person name="Xiong W."/>
            <person name="Schranz E."/>
        </authorList>
    </citation>
    <scope>NUCLEOTIDE SEQUENCE</scope>
</reference>
<dbReference type="SUPFAM" id="SSF81382">
    <property type="entry name" value="Skp1 dimerisation domain-like"/>
    <property type="match status" value="1"/>
</dbReference>
<organism evidence="3 4">
    <name type="scientific">Lactuca saligna</name>
    <name type="common">Willowleaf lettuce</name>
    <dbReference type="NCBI Taxonomy" id="75948"/>
    <lineage>
        <taxon>Eukaryota</taxon>
        <taxon>Viridiplantae</taxon>
        <taxon>Streptophyta</taxon>
        <taxon>Embryophyta</taxon>
        <taxon>Tracheophyta</taxon>
        <taxon>Spermatophyta</taxon>
        <taxon>Magnoliopsida</taxon>
        <taxon>eudicotyledons</taxon>
        <taxon>Gunneridae</taxon>
        <taxon>Pentapetalae</taxon>
        <taxon>asterids</taxon>
        <taxon>campanulids</taxon>
        <taxon>Asterales</taxon>
        <taxon>Asteraceae</taxon>
        <taxon>Cichorioideae</taxon>
        <taxon>Cichorieae</taxon>
        <taxon>Lactucinae</taxon>
        <taxon>Lactuca</taxon>
    </lineage>
</organism>
<gene>
    <name evidence="3" type="ORF">LSALG_LOCUS21131</name>
</gene>
<keyword evidence="4" id="KW-1185">Reference proteome</keyword>
<dbReference type="InterPro" id="IPR016897">
    <property type="entry name" value="SKP1"/>
</dbReference>
<dbReference type="AlphaFoldDB" id="A0AA35YWP4"/>
<dbReference type="Gene3D" id="3.30.710.10">
    <property type="entry name" value="Potassium Channel Kv1.1, Chain A"/>
    <property type="match status" value="1"/>
</dbReference>
<feature type="domain" description="SKP1 component dimerisation" evidence="2">
    <location>
        <begin position="91"/>
        <end position="125"/>
    </location>
</feature>
<dbReference type="Pfam" id="PF01466">
    <property type="entry name" value="Skp1"/>
    <property type="match status" value="1"/>
</dbReference>
<accession>A0AA35YWP4</accession>
<dbReference type="InterPro" id="IPR016072">
    <property type="entry name" value="Skp1_comp_dimer"/>
</dbReference>
<dbReference type="Proteomes" id="UP001177003">
    <property type="component" value="Chromosome 4"/>
</dbReference>
<evidence type="ECO:0000313" key="3">
    <source>
        <dbReference type="EMBL" id="CAI9281434.1"/>
    </source>
</evidence>
<evidence type="ECO:0000313" key="4">
    <source>
        <dbReference type="Proteomes" id="UP001177003"/>
    </source>
</evidence>
<dbReference type="InterPro" id="IPR036296">
    <property type="entry name" value="SKP1-like_dim_sf"/>
</dbReference>
<dbReference type="EMBL" id="OX465080">
    <property type="protein sequence ID" value="CAI9281434.1"/>
    <property type="molecule type" value="Genomic_DNA"/>
</dbReference>
<comment type="pathway">
    <text evidence="1">Protein modification; protein ubiquitination.</text>
</comment>
<evidence type="ECO:0000256" key="1">
    <source>
        <dbReference type="ARBA" id="ARBA00004906"/>
    </source>
</evidence>
<protein>
    <recommendedName>
        <fullName evidence="2">SKP1 component dimerisation domain-containing protein</fullName>
    </recommendedName>
</protein>
<dbReference type="InterPro" id="IPR011333">
    <property type="entry name" value="SKP1/BTB/POZ_sf"/>
</dbReference>
<sequence length="211" mass="23593">MVPKKKEASGVGNGNGNGFAPSLLIFFSFFNGNGNGFASSLLKGESCSFLFFFHIILSCQHGFCSNEIQLALFRSRLCELTSGADSLRLRPLVDLTSCALARMIEGTSPEEIRHTFHLPDDLTEERCSLSDVEIGTAPLFPNLDLRAAVVVVKREDDRRLFHNDTMRKQRRQVSDRWFIGSRLVIVDSFTGLMKANNSRVRSGKESSSRKR</sequence>